<dbReference type="InterPro" id="IPR036388">
    <property type="entry name" value="WH-like_DNA-bd_sf"/>
</dbReference>
<protein>
    <recommendedName>
        <fullName evidence="3">RNA polymerase alpha subunit C-terminal domain-containing protein</fullName>
    </recommendedName>
</protein>
<dbReference type="RefSeq" id="WP_243551072.1">
    <property type="nucleotide sequence ID" value="NZ_CP094532.1"/>
</dbReference>
<evidence type="ECO:0000313" key="1">
    <source>
        <dbReference type="EMBL" id="UOE42127.1"/>
    </source>
</evidence>
<dbReference type="Gene3D" id="1.10.150.20">
    <property type="entry name" value="5' to 3' exonuclease, C-terminal subdomain"/>
    <property type="match status" value="1"/>
</dbReference>
<keyword evidence="2" id="KW-1185">Reference proteome</keyword>
<reference evidence="1 2" key="1">
    <citation type="submission" date="2022-03" db="EMBL/GenBank/DDBJ databases">
        <title>Chryseobacterium sp. isolated from particulate matters in swine house.</title>
        <authorList>
            <person name="Won M."/>
            <person name="Kim S.-J."/>
            <person name="Kwon S.-W."/>
        </authorList>
    </citation>
    <scope>NUCLEOTIDE SEQUENCE [LARGE SCALE GENOMIC DNA]</scope>
    <source>
        <strain evidence="1 2">SC2-2</strain>
    </source>
</reference>
<name>A0ABY4BSE5_9FLAO</name>
<accession>A0ABY4BSE5</accession>
<sequence length="598" mass="70632">MTLEDLYYDDIITTRTYNACKGEGMSTAKDVFEYFKTKGSFRNLRNCGKKSYNELREVCEIFQRNNEESTDVILEEIESNNGMSDILSTTIQEIYESDEISVRTYNVCYYNDLLTIKDIVNYFGKNSGFHLLRNCGLKTRTELHSIYQKAAPFLYQNTNDNINKEFVPTEFNRTEREIATNIIRFEFESLSVRTQNVLNRYLDGNLSFNNIEKNVLLVSNKKLFELDNLGQKSWQELINFKEKIQSLISDLKTVNNDQELMNLKNSYFLKTKFSSILIPEDILNSQSLFKIIHYLINENFFDSSNENFILKHCLQVFVGIPRYNLTEAAEKLNITRERVRQIRETLIDKLVEKFAFVGNIYDRYVLKLREESTDNFLFINNEDVDIINLKNCTNFTAEFILFIIYLSTDDHYKIVGDINDVLLVKDFKRRGCFNWKNFYLLDKDLSHKFKTEKFVEDIEKRINERLNDDYSLIFKSYLSNFVYDSDFTTLERILPFAEFILNREFDLFLDSEDRITFKRNTFKQVYEYSFEALEEIGGPATVSEIYLKVKELYPHYETSEAGIRASMKRKDGFVSVSRTSTFGLKKWEKELLGFKGTR</sequence>
<gene>
    <name evidence="1" type="ORF">MTP09_05690</name>
</gene>
<dbReference type="Proteomes" id="UP000831460">
    <property type="component" value="Chromosome"/>
</dbReference>
<evidence type="ECO:0000313" key="2">
    <source>
        <dbReference type="Proteomes" id="UP000831460"/>
    </source>
</evidence>
<proteinExistence type="predicted"/>
<evidence type="ECO:0008006" key="3">
    <source>
        <dbReference type="Google" id="ProtNLM"/>
    </source>
</evidence>
<organism evidence="1 2">
    <name type="scientific">Chryseobacterium suipulveris</name>
    <dbReference type="NCBI Taxonomy" id="2929800"/>
    <lineage>
        <taxon>Bacteria</taxon>
        <taxon>Pseudomonadati</taxon>
        <taxon>Bacteroidota</taxon>
        <taxon>Flavobacteriia</taxon>
        <taxon>Flavobacteriales</taxon>
        <taxon>Weeksellaceae</taxon>
        <taxon>Chryseobacterium group</taxon>
        <taxon>Chryseobacterium</taxon>
    </lineage>
</organism>
<dbReference type="EMBL" id="CP094532">
    <property type="protein sequence ID" value="UOE42127.1"/>
    <property type="molecule type" value="Genomic_DNA"/>
</dbReference>
<dbReference type="Gene3D" id="1.10.10.10">
    <property type="entry name" value="Winged helix-like DNA-binding domain superfamily/Winged helix DNA-binding domain"/>
    <property type="match status" value="1"/>
</dbReference>